<organism evidence="1 2">
    <name type="scientific">Corchorus olitorius</name>
    <dbReference type="NCBI Taxonomy" id="93759"/>
    <lineage>
        <taxon>Eukaryota</taxon>
        <taxon>Viridiplantae</taxon>
        <taxon>Streptophyta</taxon>
        <taxon>Embryophyta</taxon>
        <taxon>Tracheophyta</taxon>
        <taxon>Spermatophyta</taxon>
        <taxon>Magnoliopsida</taxon>
        <taxon>eudicotyledons</taxon>
        <taxon>Gunneridae</taxon>
        <taxon>Pentapetalae</taxon>
        <taxon>rosids</taxon>
        <taxon>malvids</taxon>
        <taxon>Malvales</taxon>
        <taxon>Malvaceae</taxon>
        <taxon>Grewioideae</taxon>
        <taxon>Apeibeae</taxon>
        <taxon>Corchorus</taxon>
    </lineage>
</organism>
<dbReference type="Proteomes" id="UP000187203">
    <property type="component" value="Unassembled WGS sequence"/>
</dbReference>
<name>A0A1R3JPQ1_9ROSI</name>
<sequence length="39" mass="4575">MEQQESWVASMDKGRIRGGNGRAIEDRAIQFYYSIHFNL</sequence>
<dbReference type="EMBL" id="AWUE01015555">
    <property type="protein sequence ID" value="OMO96805.1"/>
    <property type="molecule type" value="Genomic_DNA"/>
</dbReference>
<reference evidence="2" key="1">
    <citation type="submission" date="2013-09" db="EMBL/GenBank/DDBJ databases">
        <title>Corchorus olitorius genome sequencing.</title>
        <authorList>
            <person name="Alam M."/>
            <person name="Haque M.S."/>
            <person name="Islam M.S."/>
            <person name="Emdad E.M."/>
            <person name="Islam M.M."/>
            <person name="Ahmed B."/>
            <person name="Halim A."/>
            <person name="Hossen Q.M.M."/>
            <person name="Hossain M.Z."/>
            <person name="Ahmed R."/>
            <person name="Khan M.M."/>
            <person name="Islam R."/>
            <person name="Rashid M.M."/>
            <person name="Khan S.A."/>
            <person name="Rahman M.S."/>
            <person name="Alam M."/>
            <person name="Yahiya A.S."/>
            <person name="Khan M.S."/>
            <person name="Azam M.S."/>
            <person name="Haque T."/>
            <person name="Lashkar M.Z.H."/>
            <person name="Akhand A.I."/>
            <person name="Morshed G."/>
            <person name="Roy S."/>
            <person name="Uddin K.S."/>
            <person name="Rabeya T."/>
            <person name="Hossain A.S."/>
            <person name="Chowdhury A."/>
            <person name="Snigdha A.R."/>
            <person name="Mortoza M.S."/>
            <person name="Matin S.A."/>
            <person name="Hoque S.M.E."/>
            <person name="Islam M.K."/>
            <person name="Roy D.K."/>
            <person name="Haider R."/>
            <person name="Moosa M.M."/>
            <person name="Elias S.M."/>
            <person name="Hasan A.M."/>
            <person name="Jahan S."/>
            <person name="Shafiuddin M."/>
            <person name="Mahmood N."/>
            <person name="Shommy N.S."/>
        </authorList>
    </citation>
    <scope>NUCLEOTIDE SEQUENCE [LARGE SCALE GENOMIC DNA]</scope>
    <source>
        <strain evidence="2">cv. O-4</strain>
    </source>
</reference>
<comment type="caution">
    <text evidence="1">The sequence shown here is derived from an EMBL/GenBank/DDBJ whole genome shotgun (WGS) entry which is preliminary data.</text>
</comment>
<evidence type="ECO:0000313" key="1">
    <source>
        <dbReference type="EMBL" id="OMO96805.1"/>
    </source>
</evidence>
<accession>A0A1R3JPQ1</accession>
<evidence type="ECO:0000313" key="2">
    <source>
        <dbReference type="Proteomes" id="UP000187203"/>
    </source>
</evidence>
<keyword evidence="2" id="KW-1185">Reference proteome</keyword>
<dbReference type="AlphaFoldDB" id="A0A1R3JPQ1"/>
<proteinExistence type="predicted"/>
<protein>
    <submittedName>
        <fullName evidence="1">Uncharacterized protein</fullName>
    </submittedName>
</protein>
<gene>
    <name evidence="1" type="ORF">COLO4_15076</name>
</gene>